<protein>
    <submittedName>
        <fullName evidence="2">Uncharacterized protein</fullName>
    </submittedName>
</protein>
<dbReference type="Proteomes" id="UP001232148">
    <property type="component" value="Unassembled WGS sequence"/>
</dbReference>
<evidence type="ECO:0000256" key="1">
    <source>
        <dbReference type="SAM" id="MobiDB-lite"/>
    </source>
</evidence>
<comment type="caution">
    <text evidence="2">The sequence shown here is derived from an EMBL/GenBank/DDBJ whole genome shotgun (WGS) entry which is preliminary data.</text>
</comment>
<evidence type="ECO:0000313" key="3">
    <source>
        <dbReference type="Proteomes" id="UP001232148"/>
    </source>
</evidence>
<accession>A0AAD9HT49</accession>
<dbReference type="EMBL" id="MU842812">
    <property type="protein sequence ID" value="KAK2034801.1"/>
    <property type="molecule type" value="Genomic_DNA"/>
</dbReference>
<gene>
    <name evidence="2" type="ORF">LX32DRAFT_339893</name>
</gene>
<reference evidence="2" key="1">
    <citation type="submission" date="2021-06" db="EMBL/GenBank/DDBJ databases">
        <title>Comparative genomics, transcriptomics and evolutionary studies reveal genomic signatures of adaptation to plant cell wall in hemibiotrophic fungi.</title>
        <authorList>
            <consortium name="DOE Joint Genome Institute"/>
            <person name="Baroncelli R."/>
            <person name="Diaz J.F."/>
            <person name="Benocci T."/>
            <person name="Peng M."/>
            <person name="Battaglia E."/>
            <person name="Haridas S."/>
            <person name="Andreopoulos W."/>
            <person name="Labutti K."/>
            <person name="Pangilinan J."/>
            <person name="Floch G.L."/>
            <person name="Makela M.R."/>
            <person name="Henrissat B."/>
            <person name="Grigoriev I.V."/>
            <person name="Crouch J.A."/>
            <person name="De Vries R.P."/>
            <person name="Sukno S.A."/>
            <person name="Thon M.R."/>
        </authorList>
    </citation>
    <scope>NUCLEOTIDE SEQUENCE</scope>
    <source>
        <strain evidence="2">MAFF235873</strain>
    </source>
</reference>
<sequence length="114" mass="12994">MLLVACPSWRPLWRLCSKAKRLSLPPPQPFHGRPNGAVASATKTHVRPELHQHPGQPGAQELLSIPSALRQLKYWAALYTFRHAAWAINLQLQERIRLVVKVNVKCVDCFERVQ</sequence>
<organism evidence="2 3">
    <name type="scientific">Colletotrichum zoysiae</name>
    <dbReference type="NCBI Taxonomy" id="1216348"/>
    <lineage>
        <taxon>Eukaryota</taxon>
        <taxon>Fungi</taxon>
        <taxon>Dikarya</taxon>
        <taxon>Ascomycota</taxon>
        <taxon>Pezizomycotina</taxon>
        <taxon>Sordariomycetes</taxon>
        <taxon>Hypocreomycetidae</taxon>
        <taxon>Glomerellales</taxon>
        <taxon>Glomerellaceae</taxon>
        <taxon>Colletotrichum</taxon>
        <taxon>Colletotrichum graminicola species complex</taxon>
    </lineage>
</organism>
<keyword evidence="3" id="KW-1185">Reference proteome</keyword>
<proteinExistence type="predicted"/>
<name>A0AAD9HT49_9PEZI</name>
<evidence type="ECO:0000313" key="2">
    <source>
        <dbReference type="EMBL" id="KAK2034801.1"/>
    </source>
</evidence>
<dbReference type="AlphaFoldDB" id="A0AAD9HT49"/>
<feature type="region of interest" description="Disordered" evidence="1">
    <location>
        <begin position="32"/>
        <end position="57"/>
    </location>
</feature>